<dbReference type="RefSeq" id="WP_179823604.1">
    <property type="nucleotide sequence ID" value="NZ_JACCFS010000001.1"/>
</dbReference>
<dbReference type="Proteomes" id="UP000572051">
    <property type="component" value="Unassembled WGS sequence"/>
</dbReference>
<name>A0A7Z0EME3_9ACTN</name>
<dbReference type="EMBL" id="JACCFS010000001">
    <property type="protein sequence ID" value="NYJ34793.1"/>
    <property type="molecule type" value="Genomic_DNA"/>
</dbReference>
<reference evidence="1 2" key="1">
    <citation type="submission" date="2020-07" db="EMBL/GenBank/DDBJ databases">
        <title>Sequencing the genomes of 1000 actinobacteria strains.</title>
        <authorList>
            <person name="Klenk H.-P."/>
        </authorList>
    </citation>
    <scope>NUCLEOTIDE SEQUENCE [LARGE SCALE GENOMIC DNA]</scope>
    <source>
        <strain evidence="1 2">DSM 44442</strain>
    </source>
</reference>
<protein>
    <recommendedName>
        <fullName evidence="3">Hypervirulence associated protein TUDOR domain-containing protein</fullName>
    </recommendedName>
</protein>
<sequence>MENIEMTFKQGDRVEFRSSRHDDEVRTGRIQAVRGKGNGAQFTITDDEDQQSVNVLSHQIQQKL</sequence>
<evidence type="ECO:0000313" key="1">
    <source>
        <dbReference type="EMBL" id="NYJ34793.1"/>
    </source>
</evidence>
<evidence type="ECO:0008006" key="3">
    <source>
        <dbReference type="Google" id="ProtNLM"/>
    </source>
</evidence>
<evidence type="ECO:0000313" key="2">
    <source>
        <dbReference type="Proteomes" id="UP000572051"/>
    </source>
</evidence>
<keyword evidence="2" id="KW-1185">Reference proteome</keyword>
<dbReference type="AlphaFoldDB" id="A0A7Z0EME3"/>
<comment type="caution">
    <text evidence="1">The sequence shown here is derived from an EMBL/GenBank/DDBJ whole genome shotgun (WGS) entry which is preliminary data.</text>
</comment>
<proteinExistence type="predicted"/>
<gene>
    <name evidence="1" type="ORF">HNR10_002674</name>
</gene>
<organism evidence="1 2">
    <name type="scientific">Nocardiopsis aegyptia</name>
    <dbReference type="NCBI Taxonomy" id="220378"/>
    <lineage>
        <taxon>Bacteria</taxon>
        <taxon>Bacillati</taxon>
        <taxon>Actinomycetota</taxon>
        <taxon>Actinomycetes</taxon>
        <taxon>Streptosporangiales</taxon>
        <taxon>Nocardiopsidaceae</taxon>
        <taxon>Nocardiopsis</taxon>
    </lineage>
</organism>
<accession>A0A7Z0EME3</accession>